<proteinExistence type="predicted"/>
<evidence type="ECO:0000313" key="1">
    <source>
        <dbReference type="EMBL" id="SBS83823.1"/>
    </source>
</evidence>
<dbReference type="EMBL" id="FLQU01000314">
    <property type="protein sequence ID" value="SBS83823.1"/>
    <property type="molecule type" value="Genomic_DNA"/>
</dbReference>
<dbReference type="AlphaFoldDB" id="A0A1A8VWU8"/>
<organism evidence="1 2">
    <name type="scientific">Plasmodium ovale curtisi</name>
    <dbReference type="NCBI Taxonomy" id="864141"/>
    <lineage>
        <taxon>Eukaryota</taxon>
        <taxon>Sar</taxon>
        <taxon>Alveolata</taxon>
        <taxon>Apicomplexa</taxon>
        <taxon>Aconoidasida</taxon>
        <taxon>Haemosporida</taxon>
        <taxon>Plasmodiidae</taxon>
        <taxon>Plasmodium</taxon>
        <taxon>Plasmodium (Plasmodium)</taxon>
    </lineage>
</organism>
<gene>
    <name evidence="1" type="ORF">POVCU2_0023020</name>
</gene>
<dbReference type="Proteomes" id="UP000078560">
    <property type="component" value="Unassembled WGS sequence"/>
</dbReference>
<sequence length="85" mass="9580">MPSGANVGEHAKLSGIMLSCDYVRMGKKEKIMRHESTTPNLAICDAMHMNILFAEYSKSAHFANCHNLQFPFYNKSETLKNRSSV</sequence>
<evidence type="ECO:0000313" key="2">
    <source>
        <dbReference type="Proteomes" id="UP000078560"/>
    </source>
</evidence>
<feature type="non-terminal residue" evidence="1">
    <location>
        <position position="85"/>
    </location>
</feature>
<name>A0A1A8VWU8_PLAOA</name>
<protein>
    <submittedName>
        <fullName evidence="1">Uncharacterized protein</fullName>
    </submittedName>
</protein>
<accession>A0A1A8VWU8</accession>
<reference evidence="2" key="1">
    <citation type="submission" date="2016-05" db="EMBL/GenBank/DDBJ databases">
        <authorList>
            <person name="Naeem Raeece"/>
        </authorList>
    </citation>
    <scope>NUCLEOTIDE SEQUENCE [LARGE SCALE GENOMIC DNA]</scope>
</reference>